<dbReference type="InterPro" id="IPR003594">
    <property type="entry name" value="HATPase_dom"/>
</dbReference>
<feature type="transmembrane region" description="Helical" evidence="5">
    <location>
        <begin position="265"/>
        <end position="290"/>
    </location>
</feature>
<evidence type="ECO:0000256" key="4">
    <source>
        <dbReference type="ARBA" id="ARBA00022777"/>
    </source>
</evidence>
<reference evidence="7 8" key="1">
    <citation type="journal article" date="2019" name="Anaerobe">
        <title>Detection of Robinsoniella peoriensis in multiple bone samples of a trauma patient.</title>
        <authorList>
            <person name="Schrottner P."/>
            <person name="Hartwich K."/>
            <person name="Bunk B."/>
            <person name="Schober I."/>
            <person name="Helbig S."/>
            <person name="Rudolph W.W."/>
            <person name="Gunzer F."/>
        </authorList>
    </citation>
    <scope>NUCLEOTIDE SEQUENCE [LARGE SCALE GENOMIC DNA]</scope>
    <source>
        <strain evidence="7 8">DSM 106044</strain>
    </source>
</reference>
<dbReference type="PANTHER" id="PTHR34220:SF7">
    <property type="entry name" value="SENSOR HISTIDINE KINASE YPDA"/>
    <property type="match status" value="1"/>
</dbReference>
<dbReference type="EC" id="2.7.13.3" evidence="7"/>
<name>A0A4U8QQ06_9FIRM</name>
<dbReference type="PROSITE" id="PS51257">
    <property type="entry name" value="PROKAR_LIPOPROTEIN"/>
    <property type="match status" value="1"/>
</dbReference>
<dbReference type="PANTHER" id="PTHR34220">
    <property type="entry name" value="SENSOR HISTIDINE KINASE YPDA"/>
    <property type="match status" value="1"/>
</dbReference>
<gene>
    <name evidence="7" type="primary">ypdA_5</name>
    <name evidence="7" type="ORF">DSM106044_00525</name>
</gene>
<dbReference type="SUPFAM" id="SSF55874">
    <property type="entry name" value="ATPase domain of HSP90 chaperone/DNA topoisomerase II/histidine kinase"/>
    <property type="match status" value="1"/>
</dbReference>
<dbReference type="PROSITE" id="PS50885">
    <property type="entry name" value="HAMP"/>
    <property type="match status" value="1"/>
</dbReference>
<keyword evidence="4 7" id="KW-0418">Kinase</keyword>
<keyword evidence="3 7" id="KW-0808">Transferase</keyword>
<dbReference type="Gene3D" id="3.30.565.10">
    <property type="entry name" value="Histidine kinase-like ATPase, C-terminal domain"/>
    <property type="match status" value="1"/>
</dbReference>
<accession>A0A4U8QQ06</accession>
<dbReference type="SUPFAM" id="SSF158472">
    <property type="entry name" value="HAMP domain-like"/>
    <property type="match status" value="1"/>
</dbReference>
<dbReference type="CDD" id="cd06225">
    <property type="entry name" value="HAMP"/>
    <property type="match status" value="1"/>
</dbReference>
<keyword evidence="5" id="KW-0812">Transmembrane</keyword>
<dbReference type="EMBL" id="QGQD01000012">
    <property type="protein sequence ID" value="TLD02546.1"/>
    <property type="molecule type" value="Genomic_DNA"/>
</dbReference>
<dbReference type="RefSeq" id="WP_052430813.1">
    <property type="nucleotide sequence ID" value="NZ_CAUSDN010000142.1"/>
</dbReference>
<dbReference type="STRING" id="180332.GCA_000797495_00878"/>
<dbReference type="GO" id="GO:0016020">
    <property type="term" value="C:membrane"/>
    <property type="evidence" value="ECO:0007669"/>
    <property type="project" value="UniProtKB-SubCell"/>
</dbReference>
<comment type="caution">
    <text evidence="7">The sequence shown here is derived from an EMBL/GenBank/DDBJ whole genome shotgun (WGS) entry which is preliminary data.</text>
</comment>
<evidence type="ECO:0000313" key="8">
    <source>
        <dbReference type="Proteomes" id="UP000306509"/>
    </source>
</evidence>
<dbReference type="AlphaFoldDB" id="A0A4U8QQ06"/>
<evidence type="ECO:0000256" key="5">
    <source>
        <dbReference type="SAM" id="Phobius"/>
    </source>
</evidence>
<dbReference type="Proteomes" id="UP000306509">
    <property type="component" value="Unassembled WGS sequence"/>
</dbReference>
<evidence type="ECO:0000256" key="2">
    <source>
        <dbReference type="ARBA" id="ARBA00022553"/>
    </source>
</evidence>
<dbReference type="Gene3D" id="6.10.340.10">
    <property type="match status" value="1"/>
</dbReference>
<dbReference type="InterPro" id="IPR010559">
    <property type="entry name" value="Sig_transdc_His_kin_internal"/>
</dbReference>
<dbReference type="Pfam" id="PF00672">
    <property type="entry name" value="HAMP"/>
    <property type="match status" value="1"/>
</dbReference>
<dbReference type="InterPro" id="IPR050640">
    <property type="entry name" value="Bact_2-comp_sensor_kinase"/>
</dbReference>
<protein>
    <submittedName>
        <fullName evidence="7">Sensor histidine kinase YpdA</fullName>
        <ecNumber evidence="7">2.7.13.3</ecNumber>
    </submittedName>
</protein>
<evidence type="ECO:0000313" key="7">
    <source>
        <dbReference type="EMBL" id="TLD02546.1"/>
    </source>
</evidence>
<dbReference type="InterPro" id="IPR036890">
    <property type="entry name" value="HATPase_C_sf"/>
</dbReference>
<dbReference type="InterPro" id="IPR003660">
    <property type="entry name" value="HAMP_dom"/>
</dbReference>
<feature type="transmembrane region" description="Helical" evidence="5">
    <location>
        <begin position="6"/>
        <end position="32"/>
    </location>
</feature>
<dbReference type="Pfam" id="PF02518">
    <property type="entry name" value="HATPase_c"/>
    <property type="match status" value="1"/>
</dbReference>
<proteinExistence type="predicted"/>
<keyword evidence="2" id="KW-0597">Phosphoprotein</keyword>
<evidence type="ECO:0000256" key="3">
    <source>
        <dbReference type="ARBA" id="ARBA00022679"/>
    </source>
</evidence>
<organism evidence="7 8">
    <name type="scientific">Robinsoniella peoriensis</name>
    <dbReference type="NCBI Taxonomy" id="180332"/>
    <lineage>
        <taxon>Bacteria</taxon>
        <taxon>Bacillati</taxon>
        <taxon>Bacillota</taxon>
        <taxon>Clostridia</taxon>
        <taxon>Lachnospirales</taxon>
        <taxon>Lachnospiraceae</taxon>
        <taxon>Robinsoniella</taxon>
    </lineage>
</organism>
<dbReference type="SMART" id="SM00304">
    <property type="entry name" value="HAMP"/>
    <property type="match status" value="1"/>
</dbReference>
<keyword evidence="5" id="KW-0472">Membrane</keyword>
<evidence type="ECO:0000256" key="1">
    <source>
        <dbReference type="ARBA" id="ARBA00004370"/>
    </source>
</evidence>
<dbReference type="GO" id="GO:0000155">
    <property type="term" value="F:phosphorelay sensor kinase activity"/>
    <property type="evidence" value="ECO:0007669"/>
    <property type="project" value="InterPro"/>
</dbReference>
<evidence type="ECO:0000259" key="6">
    <source>
        <dbReference type="PROSITE" id="PS50885"/>
    </source>
</evidence>
<feature type="domain" description="HAMP" evidence="6">
    <location>
        <begin position="292"/>
        <end position="345"/>
    </location>
</feature>
<comment type="subcellular location">
    <subcellularLocation>
        <location evidence="1">Membrane</location>
    </subcellularLocation>
</comment>
<keyword evidence="5" id="KW-1133">Transmembrane helix</keyword>
<sequence>MKKNHSLRYFIVEIVSAVLIILCACVMCYNYYIMHLMERRVTDSVKATIGIYNRQIESNLDNIQTFLLTQSLMEEEKRKLVNPKRELDRYMAELSIKSDFMKQIGNYKMLDGIFLYDRKNDIYLSGVQNGVTSQQNTDIYKNIYDTLAKFEREGQGSWFTVQILNDTCLIKVLENQQIYVAGWVKIENILKELKVGLGADSDFIFLCREDGKVLDLHYTERQIKLTGQDEVVLNKNRYQNIQVDIENHGLSIAVLKKKGGFLDELRVAGINVAVTLVSVAILSALVLFLLNRYFLKPLNRLVQAMQQLKNGNLKVKLANDKEFEEFQIVNKTFDLMTEEIESLKIHVYEEQIHKQKAQLQYLQVQIDPHFLTNCMSLIQNLLLLDRKDSAREATVVLSKYMRYTLRSDTKVSVLHELEHVENYICLQKLRYEDQLSLVLSKKGEVDGEMIPNMLIQTFVDNSVKHQLSPESQLLITVEVKYIMGEEEKEYLYISVSDNGDGFESDILEKLKNNEVILKQNGEHIGIYNVCQRMALIYGEEAHIQFGNGDAGGAVIEIRLPKSEV</sequence>
<dbReference type="Pfam" id="PF06580">
    <property type="entry name" value="His_kinase"/>
    <property type="match status" value="1"/>
</dbReference>
<keyword evidence="8" id="KW-1185">Reference proteome</keyword>